<feature type="transmembrane region" description="Helical" evidence="7">
    <location>
        <begin position="168"/>
        <end position="188"/>
    </location>
</feature>
<accession>A0AAV8BRK3</accession>
<evidence type="ECO:0000256" key="2">
    <source>
        <dbReference type="ARBA" id="ARBA00022448"/>
    </source>
</evidence>
<dbReference type="Pfam" id="PF07690">
    <property type="entry name" value="MFS_1"/>
    <property type="match status" value="1"/>
</dbReference>
<dbReference type="GO" id="GO:0022857">
    <property type="term" value="F:transmembrane transporter activity"/>
    <property type="evidence" value="ECO:0007669"/>
    <property type="project" value="InterPro"/>
</dbReference>
<keyword evidence="3 7" id="KW-0812">Transmembrane</keyword>
<dbReference type="Gene3D" id="1.20.1250.20">
    <property type="entry name" value="MFS general substrate transporter like domains"/>
    <property type="match status" value="1"/>
</dbReference>
<evidence type="ECO:0000256" key="4">
    <source>
        <dbReference type="ARBA" id="ARBA00022989"/>
    </source>
</evidence>
<proteinExistence type="inferred from homology"/>
<protein>
    <submittedName>
        <fullName evidence="9">Major facilitator superfamily protein</fullName>
    </submittedName>
</protein>
<keyword evidence="4 7" id="KW-1133">Transmembrane helix</keyword>
<comment type="caution">
    <text evidence="9">The sequence shown here is derived from an EMBL/GenBank/DDBJ whole genome shotgun (WGS) entry which is preliminary data.</text>
</comment>
<dbReference type="GO" id="GO:0016020">
    <property type="term" value="C:membrane"/>
    <property type="evidence" value="ECO:0007669"/>
    <property type="project" value="UniProtKB-SubCell"/>
</dbReference>
<reference evidence="9" key="1">
    <citation type="submission" date="2022-08" db="EMBL/GenBank/DDBJ databases">
        <authorList>
            <person name="Marques A."/>
        </authorList>
    </citation>
    <scope>NUCLEOTIDE SEQUENCE</scope>
    <source>
        <strain evidence="9">RhyPub2mFocal</strain>
        <tissue evidence="9">Leaves</tissue>
    </source>
</reference>
<sequence length="497" mass="54030">MRIGEKRRTLLLVNLASIMDNADGALLPAAYKEVGATLHTTPVGLGSLTLLRSVVQASCYPLAAYMASRYNRAHVIALGAFLWASATFLVAMSDTFLQIAISRGLNGIGLALAIPAIQSLVADSVDEENRGAAFGWLQFTGFMGCIVGSSFSILLAPTTFLGIAGWRIAFHLVAIISIIVGLLIWLYAVDPCHVAKPLYLGKFEAKRSALKEAKEFIKEVKTVIQIPTFLVIIAQGVPGNFAGAAFSFLAMWLELIGFSHVYTSFLLNLSATGVAIGGVFGGIVGDILAQQFPNAGRIFLSQISSGSEVPLAAILLLMLPTDPSSRVSYAIILFIMGLMTSWDAPATNNPIFAEIVPEKARTSIYALDRSLETILASFAPPTVGFLAEKVYGFKIGDNMSDNPETNQENAASLAKAMYTAVGISMSLCCLIYSFLYCTYPRDRERAKMNYELASEMQNMESEDLNAARNPFRFQNFESEHEYEMDLFGDKREDAIMM</sequence>
<comment type="subcellular location">
    <subcellularLocation>
        <location evidence="1">Membrane</location>
        <topology evidence="1">Multi-pass membrane protein</topology>
    </subcellularLocation>
</comment>
<dbReference type="PANTHER" id="PTHR23505:SF52">
    <property type="entry name" value="MAJOR FACILITATOR SUPERFAMILY PROTEIN"/>
    <property type="match status" value="1"/>
</dbReference>
<evidence type="ECO:0000256" key="6">
    <source>
        <dbReference type="ARBA" id="ARBA00024338"/>
    </source>
</evidence>
<organism evidence="9 10">
    <name type="scientific">Rhynchospora pubera</name>
    <dbReference type="NCBI Taxonomy" id="906938"/>
    <lineage>
        <taxon>Eukaryota</taxon>
        <taxon>Viridiplantae</taxon>
        <taxon>Streptophyta</taxon>
        <taxon>Embryophyta</taxon>
        <taxon>Tracheophyta</taxon>
        <taxon>Spermatophyta</taxon>
        <taxon>Magnoliopsida</taxon>
        <taxon>Liliopsida</taxon>
        <taxon>Poales</taxon>
        <taxon>Cyperaceae</taxon>
        <taxon>Cyperoideae</taxon>
        <taxon>Rhynchosporeae</taxon>
        <taxon>Rhynchospora</taxon>
    </lineage>
</organism>
<dbReference type="InterPro" id="IPR044770">
    <property type="entry name" value="MFS_spinster-like"/>
</dbReference>
<evidence type="ECO:0000256" key="3">
    <source>
        <dbReference type="ARBA" id="ARBA00022692"/>
    </source>
</evidence>
<keyword evidence="10" id="KW-1185">Reference proteome</keyword>
<keyword evidence="5 7" id="KW-0472">Membrane</keyword>
<dbReference type="AlphaFoldDB" id="A0AAV8BRK3"/>
<gene>
    <name evidence="9" type="ORF">LUZ62_080203</name>
</gene>
<dbReference type="InterPro" id="IPR020846">
    <property type="entry name" value="MFS_dom"/>
</dbReference>
<keyword evidence="2" id="KW-0813">Transport</keyword>
<name>A0AAV8BRK3_9POAL</name>
<feature type="transmembrane region" description="Helical" evidence="7">
    <location>
        <begin position="265"/>
        <end position="287"/>
    </location>
</feature>
<feature type="transmembrane region" description="Helical" evidence="7">
    <location>
        <begin position="299"/>
        <end position="319"/>
    </location>
</feature>
<dbReference type="PANTHER" id="PTHR23505">
    <property type="entry name" value="SPINSTER"/>
    <property type="match status" value="1"/>
</dbReference>
<evidence type="ECO:0000256" key="1">
    <source>
        <dbReference type="ARBA" id="ARBA00004141"/>
    </source>
</evidence>
<evidence type="ECO:0000313" key="10">
    <source>
        <dbReference type="Proteomes" id="UP001140206"/>
    </source>
</evidence>
<evidence type="ECO:0000256" key="5">
    <source>
        <dbReference type="ARBA" id="ARBA00023136"/>
    </source>
</evidence>
<evidence type="ECO:0000256" key="7">
    <source>
        <dbReference type="SAM" id="Phobius"/>
    </source>
</evidence>
<dbReference type="PROSITE" id="PS50850">
    <property type="entry name" value="MFS"/>
    <property type="match status" value="1"/>
</dbReference>
<comment type="similarity">
    <text evidence="6">Belongs to the major facilitator superfamily. Spinster (TC 2.A.1.49) family.</text>
</comment>
<evidence type="ECO:0000313" key="9">
    <source>
        <dbReference type="EMBL" id="KAJ4745798.1"/>
    </source>
</evidence>
<feature type="transmembrane region" description="Helical" evidence="7">
    <location>
        <begin position="133"/>
        <end position="156"/>
    </location>
</feature>
<dbReference type="InterPro" id="IPR036259">
    <property type="entry name" value="MFS_trans_sf"/>
</dbReference>
<dbReference type="EMBL" id="JAMFTS010000005">
    <property type="protein sequence ID" value="KAJ4745798.1"/>
    <property type="molecule type" value="Genomic_DNA"/>
</dbReference>
<dbReference type="InterPro" id="IPR011701">
    <property type="entry name" value="MFS"/>
</dbReference>
<dbReference type="Proteomes" id="UP001140206">
    <property type="component" value="Chromosome 5"/>
</dbReference>
<feature type="transmembrane region" description="Helical" evidence="7">
    <location>
        <begin position="73"/>
        <end position="92"/>
    </location>
</feature>
<feature type="transmembrane region" description="Helical" evidence="7">
    <location>
        <begin position="326"/>
        <end position="342"/>
    </location>
</feature>
<evidence type="ECO:0000259" key="8">
    <source>
        <dbReference type="PROSITE" id="PS50850"/>
    </source>
</evidence>
<feature type="domain" description="Major facilitator superfamily (MFS) profile" evidence="8">
    <location>
        <begin position="9"/>
        <end position="443"/>
    </location>
</feature>
<feature type="transmembrane region" description="Helical" evidence="7">
    <location>
        <begin position="416"/>
        <end position="439"/>
    </location>
</feature>
<dbReference type="SUPFAM" id="SSF103473">
    <property type="entry name" value="MFS general substrate transporter"/>
    <property type="match status" value="1"/>
</dbReference>
<feature type="transmembrane region" description="Helical" evidence="7">
    <location>
        <begin position="229"/>
        <end position="253"/>
    </location>
</feature>